<evidence type="ECO:0000313" key="2">
    <source>
        <dbReference type="EMBL" id="MFC7150294.1"/>
    </source>
</evidence>
<name>A0ABW2FDS8_9BACL</name>
<keyword evidence="3" id="KW-1185">Reference proteome</keyword>
<gene>
    <name evidence="2" type="ORF">ACFQMJ_17335</name>
</gene>
<keyword evidence="1" id="KW-0472">Membrane</keyword>
<dbReference type="Proteomes" id="UP001596378">
    <property type="component" value="Unassembled WGS sequence"/>
</dbReference>
<evidence type="ECO:0000313" key="3">
    <source>
        <dbReference type="Proteomes" id="UP001596378"/>
    </source>
</evidence>
<feature type="transmembrane region" description="Helical" evidence="1">
    <location>
        <begin position="42"/>
        <end position="63"/>
    </location>
</feature>
<dbReference type="EMBL" id="JBHTAI010000010">
    <property type="protein sequence ID" value="MFC7150294.1"/>
    <property type="molecule type" value="Genomic_DNA"/>
</dbReference>
<accession>A0ABW2FDS8</accession>
<feature type="transmembrane region" description="Helical" evidence="1">
    <location>
        <begin position="6"/>
        <end position="30"/>
    </location>
</feature>
<proteinExistence type="predicted"/>
<dbReference type="Pfam" id="PF19865">
    <property type="entry name" value="DUF6338"/>
    <property type="match status" value="1"/>
</dbReference>
<protein>
    <submittedName>
        <fullName evidence="2">DUF6338 family protein</fullName>
    </submittedName>
</protein>
<keyword evidence="1" id="KW-1133">Transmembrane helix</keyword>
<feature type="transmembrane region" description="Helical" evidence="1">
    <location>
        <begin position="87"/>
        <end position="109"/>
    </location>
</feature>
<sequence length="234" mass="27104">MDSFVGTMIFVIPGFFMYFWMQAFGMNPVVKHTPVEFTTVSALLWIPVSVATLLFHNTLYYILSWSEKINQVWTINEMVKAAQKPEYLLWFLLLSVPVSYIFSALWVLYGMKKLRDVTNYVRNKKGLADLSEHTSVWDELFLKKEAQIVEIGKIDKPESALIGELGKVSRTFEPERISLNHVDYVTRIVREKKVPVDKVFVDVKSGTYVKIFDSEKFQIAQNEEKSTSLLEDLK</sequence>
<dbReference type="RefSeq" id="WP_378045814.1">
    <property type="nucleotide sequence ID" value="NZ_JBHMDN010000008.1"/>
</dbReference>
<dbReference type="InterPro" id="IPR045919">
    <property type="entry name" value="DUF6338"/>
</dbReference>
<reference evidence="3" key="1">
    <citation type="journal article" date="2019" name="Int. J. Syst. Evol. Microbiol.">
        <title>The Global Catalogue of Microorganisms (GCM) 10K type strain sequencing project: providing services to taxonomists for standard genome sequencing and annotation.</title>
        <authorList>
            <consortium name="The Broad Institute Genomics Platform"/>
            <consortium name="The Broad Institute Genome Sequencing Center for Infectious Disease"/>
            <person name="Wu L."/>
            <person name="Ma J."/>
        </authorList>
    </citation>
    <scope>NUCLEOTIDE SEQUENCE [LARGE SCALE GENOMIC DNA]</scope>
    <source>
        <strain evidence="3">KCTC 12907</strain>
    </source>
</reference>
<organism evidence="2 3">
    <name type="scientific">Cohnella cellulosilytica</name>
    <dbReference type="NCBI Taxonomy" id="986710"/>
    <lineage>
        <taxon>Bacteria</taxon>
        <taxon>Bacillati</taxon>
        <taxon>Bacillota</taxon>
        <taxon>Bacilli</taxon>
        <taxon>Bacillales</taxon>
        <taxon>Paenibacillaceae</taxon>
        <taxon>Cohnella</taxon>
    </lineage>
</organism>
<evidence type="ECO:0000256" key="1">
    <source>
        <dbReference type="SAM" id="Phobius"/>
    </source>
</evidence>
<keyword evidence="1" id="KW-0812">Transmembrane</keyword>
<comment type="caution">
    <text evidence="2">The sequence shown here is derived from an EMBL/GenBank/DDBJ whole genome shotgun (WGS) entry which is preliminary data.</text>
</comment>